<dbReference type="RefSeq" id="WP_184960052.1">
    <property type="nucleotide sequence ID" value="NZ_JACHIN010000002.1"/>
</dbReference>
<protein>
    <recommendedName>
        <fullName evidence="2">non-specific serine/threonine protein kinase</fullName>
        <ecNumber evidence="2">2.7.11.1</ecNumber>
    </recommendedName>
</protein>
<gene>
    <name evidence="11" type="ORF">HNR40_002051</name>
</gene>
<dbReference type="PROSITE" id="PS00108">
    <property type="entry name" value="PROTEIN_KINASE_ST"/>
    <property type="match status" value="1"/>
</dbReference>
<evidence type="ECO:0000256" key="1">
    <source>
        <dbReference type="ARBA" id="ARBA00010886"/>
    </source>
</evidence>
<accession>A0A7W8EFL8</accession>
<feature type="transmembrane region" description="Helical" evidence="9">
    <location>
        <begin position="570"/>
        <end position="590"/>
    </location>
</feature>
<proteinExistence type="inferred from homology"/>
<evidence type="ECO:0000313" key="12">
    <source>
        <dbReference type="Proteomes" id="UP000568380"/>
    </source>
</evidence>
<feature type="compositionally biased region" description="Pro residues" evidence="8">
    <location>
        <begin position="406"/>
        <end position="418"/>
    </location>
</feature>
<evidence type="ECO:0000256" key="8">
    <source>
        <dbReference type="SAM" id="MobiDB-lite"/>
    </source>
</evidence>
<reference evidence="11 12" key="1">
    <citation type="submission" date="2020-08" db="EMBL/GenBank/DDBJ databases">
        <title>Genomic Encyclopedia of Type Strains, Phase IV (KMG-IV): sequencing the most valuable type-strain genomes for metagenomic binning, comparative biology and taxonomic classification.</title>
        <authorList>
            <person name="Goeker M."/>
        </authorList>
    </citation>
    <scope>NUCLEOTIDE SEQUENCE [LARGE SCALE GENOMIC DNA]</scope>
    <source>
        <strain evidence="11 12">DSM 45385</strain>
    </source>
</reference>
<evidence type="ECO:0000256" key="6">
    <source>
        <dbReference type="ARBA" id="ARBA00022840"/>
    </source>
</evidence>
<sequence>MYGHWGVPGYTEVRELGAGASGRVVLATRDHDGEQVAIKYLSDELRADVTFVARFRHEARLLGTMRSPYNARLIDYVETGEGAAIIMDLVNGVSLREVLSSEGPTGPEAALTVLKGSLLGLSEAHAVGVVHRDFKPENVIVQGDGTSKLVDFGIAVRAGQGANTSGTPPYMAPEQWSGAPASPTTDVYAATIVFFECLTGARPYRATNLAALARQHHSTPPPVDEVPEALRGLVERGLAKHPTERPPTADALLAELEAVAVEAYGPGWEERGHRRLARLAGLLLLMFPTPPEEVAEVATTMARTDLTSPAAKLMTKLGAKVAIGAVCTGVLVAVAIVVVSSSDDEPTLQAARSTPTASASSLEVPLPEETTPEPTPEATTPEPTPEPSVSVTAAPPPVAVTTKPPVKTPTPKPTPTPKATPTKTKKPAKTPSPSETPDEGITGRSSADETSPPPSSSPPTTSAPPTTQPPTTRPPTTQPPTTQPPTTRPPEGEQPPEKEPTRGDQTDTQQGTRSRQAGSQRAAGSQAQSAPRAAAQQGAGSGDAVQEDGAALEGVASEGFASEGFDGKGVAAVLAFGLVTSGAVPVTLAVKRRMSGRHRRRR</sequence>
<dbReference type="PROSITE" id="PS00107">
    <property type="entry name" value="PROTEIN_KINASE_ATP"/>
    <property type="match status" value="1"/>
</dbReference>
<dbReference type="EMBL" id="JACHIN010000002">
    <property type="protein sequence ID" value="MBB5076587.1"/>
    <property type="molecule type" value="Genomic_DNA"/>
</dbReference>
<keyword evidence="9" id="KW-1133">Transmembrane helix</keyword>
<dbReference type="InterPro" id="IPR000719">
    <property type="entry name" value="Prot_kinase_dom"/>
</dbReference>
<dbReference type="Gene3D" id="3.30.200.20">
    <property type="entry name" value="Phosphorylase Kinase, domain 1"/>
    <property type="match status" value="1"/>
</dbReference>
<keyword evidence="9" id="KW-0472">Membrane</keyword>
<dbReference type="CDD" id="cd14014">
    <property type="entry name" value="STKc_PknB_like"/>
    <property type="match status" value="1"/>
</dbReference>
<dbReference type="GO" id="GO:0004674">
    <property type="term" value="F:protein serine/threonine kinase activity"/>
    <property type="evidence" value="ECO:0007669"/>
    <property type="project" value="UniProtKB-EC"/>
</dbReference>
<dbReference type="InterPro" id="IPR050660">
    <property type="entry name" value="NEK_Ser/Thr_kinase"/>
</dbReference>
<evidence type="ECO:0000313" key="11">
    <source>
        <dbReference type="EMBL" id="MBB5076587.1"/>
    </source>
</evidence>
<evidence type="ECO:0000256" key="4">
    <source>
        <dbReference type="ARBA" id="ARBA00022741"/>
    </source>
</evidence>
<comment type="caution">
    <text evidence="11">The sequence shown here is derived from an EMBL/GenBank/DDBJ whole genome shotgun (WGS) entry which is preliminary data.</text>
</comment>
<dbReference type="PANTHER" id="PTHR43671:SF13">
    <property type="entry name" value="SERINE_THREONINE-PROTEIN KINASE NEK2"/>
    <property type="match status" value="1"/>
</dbReference>
<keyword evidence="9" id="KW-0812">Transmembrane</keyword>
<feature type="compositionally biased region" description="Low complexity" evidence="8">
    <location>
        <begin position="506"/>
        <end position="538"/>
    </location>
</feature>
<dbReference type="Proteomes" id="UP000568380">
    <property type="component" value="Unassembled WGS sequence"/>
</dbReference>
<dbReference type="PROSITE" id="PS50011">
    <property type="entry name" value="PROTEIN_KINASE_DOM"/>
    <property type="match status" value="1"/>
</dbReference>
<feature type="compositionally biased region" description="Pro residues" evidence="8">
    <location>
        <begin position="466"/>
        <end position="488"/>
    </location>
</feature>
<keyword evidence="5 11" id="KW-0418">Kinase</keyword>
<dbReference type="AlphaFoldDB" id="A0A7W8EFL8"/>
<dbReference type="SUPFAM" id="SSF56112">
    <property type="entry name" value="Protein kinase-like (PK-like)"/>
    <property type="match status" value="1"/>
</dbReference>
<organism evidence="11 12">
    <name type="scientific">Nonomuraea endophytica</name>
    <dbReference type="NCBI Taxonomy" id="714136"/>
    <lineage>
        <taxon>Bacteria</taxon>
        <taxon>Bacillati</taxon>
        <taxon>Actinomycetota</taxon>
        <taxon>Actinomycetes</taxon>
        <taxon>Streptosporangiales</taxon>
        <taxon>Streptosporangiaceae</taxon>
        <taxon>Nonomuraea</taxon>
    </lineage>
</organism>
<evidence type="ECO:0000256" key="2">
    <source>
        <dbReference type="ARBA" id="ARBA00012513"/>
    </source>
</evidence>
<dbReference type="EC" id="2.7.11.1" evidence="2"/>
<dbReference type="Gene3D" id="1.10.510.10">
    <property type="entry name" value="Transferase(Phosphotransferase) domain 1"/>
    <property type="match status" value="1"/>
</dbReference>
<dbReference type="InterPro" id="IPR011009">
    <property type="entry name" value="Kinase-like_dom_sf"/>
</dbReference>
<dbReference type="GO" id="GO:0005524">
    <property type="term" value="F:ATP binding"/>
    <property type="evidence" value="ECO:0007669"/>
    <property type="project" value="UniProtKB-UniRule"/>
</dbReference>
<feature type="domain" description="Protein kinase" evidence="10">
    <location>
        <begin position="10"/>
        <end position="259"/>
    </location>
</feature>
<feature type="compositionally biased region" description="Basic and acidic residues" evidence="8">
    <location>
        <begin position="495"/>
        <end position="505"/>
    </location>
</feature>
<keyword evidence="6 7" id="KW-0067">ATP-binding</keyword>
<dbReference type="PRINTS" id="PR01217">
    <property type="entry name" value="PRICHEXTENSN"/>
</dbReference>
<feature type="compositionally biased region" description="Low complexity" evidence="8">
    <location>
        <begin position="350"/>
        <end position="361"/>
    </location>
</feature>
<dbReference type="PANTHER" id="PTHR43671">
    <property type="entry name" value="SERINE/THREONINE-PROTEIN KINASE NEK"/>
    <property type="match status" value="1"/>
</dbReference>
<feature type="binding site" evidence="7">
    <location>
        <position position="39"/>
    </location>
    <ligand>
        <name>ATP</name>
        <dbReference type="ChEBI" id="CHEBI:30616"/>
    </ligand>
</feature>
<evidence type="ECO:0000256" key="9">
    <source>
        <dbReference type="SAM" id="Phobius"/>
    </source>
</evidence>
<dbReference type="InterPro" id="IPR008271">
    <property type="entry name" value="Ser/Thr_kinase_AS"/>
</dbReference>
<feature type="region of interest" description="Disordered" evidence="8">
    <location>
        <begin position="344"/>
        <end position="550"/>
    </location>
</feature>
<evidence type="ECO:0000259" key="10">
    <source>
        <dbReference type="PROSITE" id="PS50011"/>
    </source>
</evidence>
<name>A0A7W8EFL8_9ACTN</name>
<evidence type="ECO:0000256" key="5">
    <source>
        <dbReference type="ARBA" id="ARBA00022777"/>
    </source>
</evidence>
<keyword evidence="3 11" id="KW-0808">Transferase</keyword>
<evidence type="ECO:0000256" key="3">
    <source>
        <dbReference type="ARBA" id="ARBA00022679"/>
    </source>
</evidence>
<feature type="compositionally biased region" description="Low complexity" evidence="8">
    <location>
        <begin position="376"/>
        <end position="405"/>
    </location>
</feature>
<comment type="similarity">
    <text evidence="1">Belongs to the protein kinase superfamily. NEK Ser/Thr protein kinase family. NIMA subfamily.</text>
</comment>
<keyword evidence="12" id="KW-1185">Reference proteome</keyword>
<keyword evidence="4 7" id="KW-0547">Nucleotide-binding</keyword>
<dbReference type="Pfam" id="PF00069">
    <property type="entry name" value="Pkinase"/>
    <property type="match status" value="1"/>
</dbReference>
<evidence type="ECO:0000256" key="7">
    <source>
        <dbReference type="PROSITE-ProRule" id="PRU10141"/>
    </source>
</evidence>
<dbReference type="InterPro" id="IPR017441">
    <property type="entry name" value="Protein_kinase_ATP_BS"/>
</dbReference>